<dbReference type="InterPro" id="IPR001547">
    <property type="entry name" value="Glyco_hydro_5"/>
</dbReference>
<proteinExistence type="inferred from homology"/>
<protein>
    <submittedName>
        <fullName evidence="5">Glycoside hydrolase</fullName>
    </submittedName>
</protein>
<organism evidence="5 6">
    <name type="scientific">Gordoniibacillus kamchatkensis</name>
    <dbReference type="NCBI Taxonomy" id="1590651"/>
    <lineage>
        <taxon>Bacteria</taxon>
        <taxon>Bacillati</taxon>
        <taxon>Bacillota</taxon>
        <taxon>Bacilli</taxon>
        <taxon>Bacillales</taxon>
        <taxon>Paenibacillaceae</taxon>
        <taxon>Gordoniibacillus</taxon>
    </lineage>
</organism>
<gene>
    <name evidence="5" type="ORF">SD70_13600</name>
</gene>
<dbReference type="SUPFAM" id="SSF51445">
    <property type="entry name" value="(Trans)glycosidases"/>
    <property type="match status" value="1"/>
</dbReference>
<dbReference type="InterPro" id="IPR017853">
    <property type="entry name" value="GH"/>
</dbReference>
<evidence type="ECO:0000313" key="5">
    <source>
        <dbReference type="EMBL" id="KIL40441.1"/>
    </source>
</evidence>
<reference evidence="5 6" key="1">
    <citation type="submission" date="2014-12" db="EMBL/GenBank/DDBJ databases">
        <title>Draft genome sequence of Paenibacillus kamchatkensis strain B-2647.</title>
        <authorList>
            <person name="Karlyshev A.V."/>
            <person name="Kudryashova E.B."/>
        </authorList>
    </citation>
    <scope>NUCLEOTIDE SEQUENCE [LARGE SCALE GENOMIC DNA]</scope>
    <source>
        <strain evidence="5 6">VKM B-2647</strain>
    </source>
</reference>
<evidence type="ECO:0000256" key="1">
    <source>
        <dbReference type="ARBA" id="ARBA00022801"/>
    </source>
</evidence>
<dbReference type="Proteomes" id="UP000031967">
    <property type="component" value="Unassembled WGS sequence"/>
</dbReference>
<keyword evidence="6" id="KW-1185">Reference proteome</keyword>
<dbReference type="PANTHER" id="PTHR31297:SF13">
    <property type="entry name" value="PUTATIVE-RELATED"/>
    <property type="match status" value="1"/>
</dbReference>
<sequence length="542" mass="63786">MTTHEVTGFLKTSGTKLINGDGQEILLRGVGFGSWLLPEGYMWRFPKEGDRPRRIERMVEELIGEEKALRFWNQYYDRYVGEADVRQIAAEGFNSVRVPINARFLLEEDEPVRFRPERLRFIDRVIGWCRTYRLYVILDLHGAPGGQTGTNIDDSERDLPELFTDERNRNRTVELWRMLAERYKDEWIVAGYDLLNEPLPNWFSQYNSLVMPLYRDIVKAIREADDRHMIILEGVHWATDWSIFDEKPDDNCMLQFHKYWNNPDTESIRVYLDKREAWKVPIFMGEGGENNKDWYAGAFRLFEDHGISWNFWTWKKMDTDNSPCSVKKPAEWQRLVDYLEGGSKPDEAEAERILWEYLNHLPFDRCDYHPEVVRSLFRRPTIRIPAIYYGYEGEGVSFGINRLTERNIGFRINDGMELHFIEGERSVPNFQHTAGEPLRGDEQLCIQLNSGEWAAYKFRIDSVEKLPFFIIDMRLLAINGSGTIAVIVDDTTVDLIEIRGLFWETYRLDKKLRLDPGLHQIVLKCGNNQILVEWLEVKTQEV</sequence>
<dbReference type="GO" id="GO:0016787">
    <property type="term" value="F:hydrolase activity"/>
    <property type="evidence" value="ECO:0007669"/>
    <property type="project" value="UniProtKB-KW"/>
</dbReference>
<keyword evidence="2 3" id="KW-0326">Glycosidase</keyword>
<keyword evidence="1 3" id="KW-0378">Hydrolase</keyword>
<dbReference type="Pfam" id="PF00150">
    <property type="entry name" value="Cellulase"/>
    <property type="match status" value="1"/>
</dbReference>
<dbReference type="InterPro" id="IPR050386">
    <property type="entry name" value="Glycosyl_hydrolase_5"/>
</dbReference>
<feature type="domain" description="Glycoside hydrolase family 5" evidence="4">
    <location>
        <begin position="75"/>
        <end position="316"/>
    </location>
</feature>
<evidence type="ECO:0000259" key="4">
    <source>
        <dbReference type="Pfam" id="PF00150"/>
    </source>
</evidence>
<comment type="caution">
    <text evidence="5">The sequence shown here is derived from an EMBL/GenBank/DDBJ whole genome shotgun (WGS) entry which is preliminary data.</text>
</comment>
<evidence type="ECO:0000256" key="3">
    <source>
        <dbReference type="RuleBase" id="RU361153"/>
    </source>
</evidence>
<dbReference type="EMBL" id="JXAK01000021">
    <property type="protein sequence ID" value="KIL40441.1"/>
    <property type="molecule type" value="Genomic_DNA"/>
</dbReference>
<name>A0ABR5AHB3_9BACL</name>
<evidence type="ECO:0000256" key="2">
    <source>
        <dbReference type="ARBA" id="ARBA00023295"/>
    </source>
</evidence>
<evidence type="ECO:0000313" key="6">
    <source>
        <dbReference type="Proteomes" id="UP000031967"/>
    </source>
</evidence>
<dbReference type="PANTHER" id="PTHR31297">
    <property type="entry name" value="GLUCAN ENDO-1,6-BETA-GLUCOSIDASE B"/>
    <property type="match status" value="1"/>
</dbReference>
<comment type="similarity">
    <text evidence="3">Belongs to the glycosyl hydrolase 5 (cellulase A) family.</text>
</comment>
<accession>A0ABR5AHB3</accession>
<dbReference type="Gene3D" id="3.20.20.80">
    <property type="entry name" value="Glycosidases"/>
    <property type="match status" value="1"/>
</dbReference>